<dbReference type="EMBL" id="JJRY01000006">
    <property type="protein sequence ID" value="KEF38797.1"/>
    <property type="molecule type" value="Genomic_DNA"/>
</dbReference>
<dbReference type="Pfam" id="PF10035">
    <property type="entry name" value="DUF2179"/>
    <property type="match status" value="1"/>
</dbReference>
<evidence type="ECO:0000256" key="5">
    <source>
        <dbReference type="ARBA" id="ARBA00023136"/>
    </source>
</evidence>
<dbReference type="PIRSF" id="PIRSF006483">
    <property type="entry name" value="Membrane_protein_YitT"/>
    <property type="match status" value="1"/>
</dbReference>
<dbReference type="Proteomes" id="UP000027936">
    <property type="component" value="Unassembled WGS sequence"/>
</dbReference>
<evidence type="ECO:0000313" key="9">
    <source>
        <dbReference type="Proteomes" id="UP000027936"/>
    </source>
</evidence>
<keyword evidence="5 6" id="KW-0472">Membrane</keyword>
<evidence type="ECO:0000256" key="3">
    <source>
        <dbReference type="ARBA" id="ARBA00022692"/>
    </source>
</evidence>
<dbReference type="Gene3D" id="3.30.70.120">
    <property type="match status" value="1"/>
</dbReference>
<protein>
    <recommendedName>
        <fullName evidence="7">DUF2179 domain-containing protein</fullName>
    </recommendedName>
</protein>
<dbReference type="InterPro" id="IPR003740">
    <property type="entry name" value="YitT"/>
</dbReference>
<evidence type="ECO:0000256" key="4">
    <source>
        <dbReference type="ARBA" id="ARBA00022989"/>
    </source>
</evidence>
<accession>A0A072NNG1</accession>
<dbReference type="CDD" id="cd16380">
    <property type="entry name" value="YitT_C"/>
    <property type="match status" value="1"/>
</dbReference>
<dbReference type="PANTHER" id="PTHR33545:SF3">
    <property type="entry name" value="UPF0750 MEMBRANE PROTEIN YQFU"/>
    <property type="match status" value="1"/>
</dbReference>
<feature type="transmembrane region" description="Helical" evidence="6">
    <location>
        <begin position="180"/>
        <end position="202"/>
    </location>
</feature>
<reference evidence="8 9" key="1">
    <citation type="submission" date="2014-04" db="EMBL/GenBank/DDBJ databases">
        <title>Draft genome sequence of Bacillus azotoformans MEV2011, a (co-) denitrifying strain unable to grow in the presence of oxygen.</title>
        <authorList>
            <person name="Nielsen M."/>
            <person name="Schreiber L."/>
            <person name="Finster K."/>
            <person name="Schramm A."/>
        </authorList>
    </citation>
    <scope>NUCLEOTIDE SEQUENCE [LARGE SCALE GENOMIC DNA]</scope>
    <source>
        <strain evidence="8 9">MEV2011</strain>
    </source>
</reference>
<feature type="transmembrane region" description="Helical" evidence="6">
    <location>
        <begin position="78"/>
        <end position="106"/>
    </location>
</feature>
<sequence length="318" mass="34954">MEKGLLKNQYNHTHEVSLSPELSSTEEIKNRMMHHQKLTKSKVVKRAFFLTFGAVLMAVGLEIFLVPNQIMDGGITGISIILSYLLGAKLGVFLFLLNVPFFFVGYKQIGKTFAISTLYGIAIMSISTAFFHPVPAFTEDILLATVFGGIALGAGVGLVIRYGGSLDGTEILAIIINKKLPFSVGEVVMFFNLFIFSCGGFVFGWDRAMYSILAYFIAFKTIDIVIEGLDQSKSVWIISDKDQDIGEALMARLGRGVTYLKGEGAYTGDDKKVIFCVISRLEEAKLKSIVEEVDPSAFLAVSDIAEVRGGRFKKKSIH</sequence>
<organism evidence="8 9">
    <name type="scientific">Schinkia azotoformans MEV2011</name>
    <dbReference type="NCBI Taxonomy" id="1348973"/>
    <lineage>
        <taxon>Bacteria</taxon>
        <taxon>Bacillati</taxon>
        <taxon>Bacillota</taxon>
        <taxon>Bacilli</taxon>
        <taxon>Bacillales</taxon>
        <taxon>Bacillaceae</taxon>
        <taxon>Calidifontibacillus/Schinkia group</taxon>
        <taxon>Schinkia</taxon>
    </lineage>
</organism>
<name>A0A072NNG1_SCHAZ</name>
<dbReference type="Pfam" id="PF02588">
    <property type="entry name" value="YitT_membrane"/>
    <property type="match status" value="1"/>
</dbReference>
<dbReference type="InterPro" id="IPR051461">
    <property type="entry name" value="UPF0750_membrane"/>
</dbReference>
<evidence type="ECO:0000259" key="7">
    <source>
        <dbReference type="Pfam" id="PF10035"/>
    </source>
</evidence>
<comment type="caution">
    <text evidence="8">The sequence shown here is derived from an EMBL/GenBank/DDBJ whole genome shotgun (WGS) entry which is preliminary data.</text>
</comment>
<dbReference type="GO" id="GO:0005886">
    <property type="term" value="C:plasma membrane"/>
    <property type="evidence" value="ECO:0007669"/>
    <property type="project" value="UniProtKB-SubCell"/>
</dbReference>
<dbReference type="InterPro" id="IPR019264">
    <property type="entry name" value="DUF2179"/>
</dbReference>
<comment type="subcellular location">
    <subcellularLocation>
        <location evidence="1">Cell membrane</location>
        <topology evidence="1">Multi-pass membrane protein</topology>
    </subcellularLocation>
</comment>
<keyword evidence="2" id="KW-1003">Cell membrane</keyword>
<keyword evidence="3 6" id="KW-0812">Transmembrane</keyword>
<feature type="domain" description="DUF2179" evidence="7">
    <location>
        <begin position="255"/>
        <end position="309"/>
    </location>
</feature>
<evidence type="ECO:0000256" key="6">
    <source>
        <dbReference type="SAM" id="Phobius"/>
    </source>
</evidence>
<gene>
    <name evidence="8" type="ORF">M670_02011</name>
</gene>
<dbReference type="PATRIC" id="fig|1348973.3.peg.1959"/>
<feature type="transmembrane region" description="Helical" evidence="6">
    <location>
        <begin position="47"/>
        <end position="66"/>
    </location>
</feature>
<dbReference type="AlphaFoldDB" id="A0A072NNG1"/>
<feature type="transmembrane region" description="Helical" evidence="6">
    <location>
        <begin position="113"/>
        <end position="135"/>
    </location>
</feature>
<evidence type="ECO:0000313" key="8">
    <source>
        <dbReference type="EMBL" id="KEF38797.1"/>
    </source>
</evidence>
<dbReference type="InterPro" id="IPR015867">
    <property type="entry name" value="N-reg_PII/ATP_PRibTrfase_C"/>
</dbReference>
<feature type="transmembrane region" description="Helical" evidence="6">
    <location>
        <begin position="141"/>
        <end position="160"/>
    </location>
</feature>
<evidence type="ECO:0000256" key="1">
    <source>
        <dbReference type="ARBA" id="ARBA00004651"/>
    </source>
</evidence>
<evidence type="ECO:0000256" key="2">
    <source>
        <dbReference type="ARBA" id="ARBA00022475"/>
    </source>
</evidence>
<keyword evidence="4 6" id="KW-1133">Transmembrane helix</keyword>
<dbReference type="PANTHER" id="PTHR33545">
    <property type="entry name" value="UPF0750 MEMBRANE PROTEIN YITT-RELATED"/>
    <property type="match status" value="1"/>
</dbReference>
<proteinExistence type="predicted"/>